<dbReference type="GO" id="GO:1990189">
    <property type="term" value="F:protein N-terminal-serine acetyltransferase activity"/>
    <property type="evidence" value="ECO:0007669"/>
    <property type="project" value="TreeGrafter"/>
</dbReference>
<dbReference type="Proteomes" id="UP000235005">
    <property type="component" value="Unassembled WGS sequence"/>
</dbReference>
<dbReference type="InterPro" id="IPR016181">
    <property type="entry name" value="Acyl_CoA_acyltransferase"/>
</dbReference>
<name>A0A2N5X3F9_9GAMM</name>
<accession>A0A2N5X3F9</accession>
<dbReference type="PROSITE" id="PS51186">
    <property type="entry name" value="GNAT"/>
    <property type="match status" value="1"/>
</dbReference>
<keyword evidence="3" id="KW-1185">Reference proteome</keyword>
<dbReference type="SUPFAM" id="SSF55729">
    <property type="entry name" value="Acyl-CoA N-acyltransferases (Nat)"/>
    <property type="match status" value="1"/>
</dbReference>
<dbReference type="AlphaFoldDB" id="A0A2N5X3F9"/>
<dbReference type="EMBL" id="PKUS01000010">
    <property type="protein sequence ID" value="PLW68990.1"/>
    <property type="molecule type" value="Genomic_DNA"/>
</dbReference>
<gene>
    <name evidence="2" type="ORF">C0039_10235</name>
</gene>
<dbReference type="GO" id="GO:0008999">
    <property type="term" value="F:protein-N-terminal-alanine acetyltransferase activity"/>
    <property type="evidence" value="ECO:0007669"/>
    <property type="project" value="TreeGrafter"/>
</dbReference>
<protein>
    <submittedName>
        <fullName evidence="2">N-acetyltransferase</fullName>
    </submittedName>
</protein>
<dbReference type="InterPro" id="IPR051908">
    <property type="entry name" value="Ribosomal_N-acetyltransferase"/>
</dbReference>
<keyword evidence="2" id="KW-0808">Transferase</keyword>
<reference evidence="2 3" key="1">
    <citation type="submission" date="2018-01" db="EMBL/GenBank/DDBJ databases">
        <title>The draft genome sequence of Halioglobus lutimaris HF004.</title>
        <authorList>
            <person name="Du Z.-J."/>
            <person name="Shi M.-J."/>
        </authorList>
    </citation>
    <scope>NUCLEOTIDE SEQUENCE [LARGE SCALE GENOMIC DNA]</scope>
    <source>
        <strain evidence="2 3">HF004</strain>
    </source>
</reference>
<evidence type="ECO:0000313" key="3">
    <source>
        <dbReference type="Proteomes" id="UP000235005"/>
    </source>
</evidence>
<dbReference type="OrthoDB" id="9784707at2"/>
<evidence type="ECO:0000313" key="2">
    <source>
        <dbReference type="EMBL" id="PLW68990.1"/>
    </source>
</evidence>
<dbReference type="Pfam" id="PF13302">
    <property type="entry name" value="Acetyltransf_3"/>
    <property type="match status" value="1"/>
</dbReference>
<dbReference type="Gene3D" id="3.40.630.30">
    <property type="match status" value="1"/>
</dbReference>
<feature type="domain" description="N-acetyltransferase" evidence="1">
    <location>
        <begin position="14"/>
        <end position="168"/>
    </location>
</feature>
<evidence type="ECO:0000259" key="1">
    <source>
        <dbReference type="PROSITE" id="PS51186"/>
    </source>
</evidence>
<organism evidence="2 3">
    <name type="scientific">Pseudohalioglobus lutimaris</name>
    <dbReference type="NCBI Taxonomy" id="1737061"/>
    <lineage>
        <taxon>Bacteria</taxon>
        <taxon>Pseudomonadati</taxon>
        <taxon>Pseudomonadota</taxon>
        <taxon>Gammaproteobacteria</taxon>
        <taxon>Cellvibrionales</taxon>
        <taxon>Halieaceae</taxon>
        <taxon>Pseudohalioglobus</taxon>
    </lineage>
</organism>
<comment type="caution">
    <text evidence="2">The sequence shown here is derived from an EMBL/GenBank/DDBJ whole genome shotgun (WGS) entry which is preliminary data.</text>
</comment>
<dbReference type="RefSeq" id="WP_076001205.1">
    <property type="nucleotide sequence ID" value="NZ_PKUS01000010.1"/>
</dbReference>
<sequence length="174" mass="19500">MDPRIRRYKSSDAAAFQEAVLSSINHLSRWLSWCTPAYSINDAVEWVNSAENSWKAGTDYRFLVEDTKTGAVIGGVGINQIVHQHRVGNLGYWVRESAINRGVCTTAARLATEYAFRELGFQRIEIHIQVDNHASNAVASKLGGEFEGILRNKLMFNGESVRAKCYSIIPSDYE</sequence>
<dbReference type="PANTHER" id="PTHR43441">
    <property type="entry name" value="RIBOSOMAL-PROTEIN-SERINE ACETYLTRANSFERASE"/>
    <property type="match status" value="1"/>
</dbReference>
<dbReference type="InterPro" id="IPR000182">
    <property type="entry name" value="GNAT_dom"/>
</dbReference>
<dbReference type="GO" id="GO:0005737">
    <property type="term" value="C:cytoplasm"/>
    <property type="evidence" value="ECO:0007669"/>
    <property type="project" value="TreeGrafter"/>
</dbReference>
<dbReference type="PANTHER" id="PTHR43441:SF10">
    <property type="entry name" value="ACETYLTRANSFERASE"/>
    <property type="match status" value="1"/>
</dbReference>
<proteinExistence type="predicted"/>